<dbReference type="GO" id="GO:0005886">
    <property type="term" value="C:plasma membrane"/>
    <property type="evidence" value="ECO:0007669"/>
    <property type="project" value="InterPro"/>
</dbReference>
<evidence type="ECO:0000259" key="3">
    <source>
        <dbReference type="Pfam" id="PF10099"/>
    </source>
</evidence>
<accession>A0A255ZVE3</accession>
<dbReference type="OrthoDB" id="1420916at2"/>
<sequence length="262" mass="28580">MEVNEFITSGILELYVYGVATEAEVAEVERMAAEHQIVRDEIKSIETAVVSLSYTMAPYLSGENYQRIAKAIFGNEIQAPKPVKVIGLATYIGYAASVLFLLGCGYLFFENQNKEAALSSVNEEKVALTKKIDTLNQVNESRLALVNVLRSKENTVIDLAGQAIAPESSARIYWNKASQEVYVDIASLPEPPEGKVYQIWSLKLVPQLTPTSIGTIANYDSSAEKIFKVEPTGDAEAFGITLEPEGGSATPTMEQLYALGKV</sequence>
<keyword evidence="2" id="KW-1133">Transmembrane helix</keyword>
<organism evidence="4 5">
    <name type="scientific">Flavobacterium aurantiibacter</name>
    <dbReference type="NCBI Taxonomy" id="2023067"/>
    <lineage>
        <taxon>Bacteria</taxon>
        <taxon>Pseudomonadati</taxon>
        <taxon>Bacteroidota</taxon>
        <taxon>Flavobacteriia</taxon>
        <taxon>Flavobacteriales</taxon>
        <taxon>Flavobacteriaceae</taxon>
        <taxon>Flavobacterium</taxon>
    </lineage>
</organism>
<keyword evidence="2" id="KW-0812">Transmembrane</keyword>
<dbReference type="InterPro" id="IPR051474">
    <property type="entry name" value="Anti-sigma-K/W_factor"/>
</dbReference>
<keyword evidence="2" id="KW-0472">Membrane</keyword>
<dbReference type="EMBL" id="NOXX01000181">
    <property type="protein sequence ID" value="OYQ45453.1"/>
    <property type="molecule type" value="Genomic_DNA"/>
</dbReference>
<evidence type="ECO:0000313" key="5">
    <source>
        <dbReference type="Proteomes" id="UP000216035"/>
    </source>
</evidence>
<dbReference type="InterPro" id="IPR018764">
    <property type="entry name" value="RskA_C"/>
</dbReference>
<evidence type="ECO:0000313" key="4">
    <source>
        <dbReference type="EMBL" id="OYQ45453.1"/>
    </source>
</evidence>
<proteinExistence type="predicted"/>
<feature type="domain" description="Anti-sigma K factor RskA C-terminal" evidence="3">
    <location>
        <begin position="95"/>
        <end position="252"/>
    </location>
</feature>
<dbReference type="RefSeq" id="WP_094485864.1">
    <property type="nucleotide sequence ID" value="NZ_NOXX01000181.1"/>
</dbReference>
<keyword evidence="5" id="KW-1185">Reference proteome</keyword>
<name>A0A255ZVE3_9FLAO</name>
<dbReference type="PANTHER" id="PTHR37461">
    <property type="entry name" value="ANTI-SIGMA-K FACTOR RSKA"/>
    <property type="match status" value="1"/>
</dbReference>
<feature type="coiled-coil region" evidence="1">
    <location>
        <begin position="111"/>
        <end position="138"/>
    </location>
</feature>
<evidence type="ECO:0000256" key="1">
    <source>
        <dbReference type="SAM" id="Coils"/>
    </source>
</evidence>
<keyword evidence="1" id="KW-0175">Coiled coil</keyword>
<dbReference type="GO" id="GO:0006417">
    <property type="term" value="P:regulation of translation"/>
    <property type="evidence" value="ECO:0007669"/>
    <property type="project" value="TreeGrafter"/>
</dbReference>
<reference evidence="4 5" key="1">
    <citation type="submission" date="2017-07" db="EMBL/GenBank/DDBJ databases">
        <title>Flavobacterium cyanobacteriorum sp. nov., isolated from cyanobacterial aggregates in a eutrophic lake.</title>
        <authorList>
            <person name="Cai H."/>
        </authorList>
    </citation>
    <scope>NUCLEOTIDE SEQUENCE [LARGE SCALE GENOMIC DNA]</scope>
    <source>
        <strain evidence="4 5">TH167</strain>
    </source>
</reference>
<dbReference type="AlphaFoldDB" id="A0A255ZVE3"/>
<protein>
    <recommendedName>
        <fullName evidence="3">Anti-sigma K factor RskA C-terminal domain-containing protein</fullName>
    </recommendedName>
</protein>
<dbReference type="PANTHER" id="PTHR37461:SF1">
    <property type="entry name" value="ANTI-SIGMA-K FACTOR RSKA"/>
    <property type="match status" value="1"/>
</dbReference>
<feature type="transmembrane region" description="Helical" evidence="2">
    <location>
        <begin position="85"/>
        <end position="109"/>
    </location>
</feature>
<gene>
    <name evidence="4" type="ORF">CHX27_06035</name>
</gene>
<dbReference type="Proteomes" id="UP000216035">
    <property type="component" value="Unassembled WGS sequence"/>
</dbReference>
<evidence type="ECO:0000256" key="2">
    <source>
        <dbReference type="SAM" id="Phobius"/>
    </source>
</evidence>
<dbReference type="GO" id="GO:0016989">
    <property type="term" value="F:sigma factor antagonist activity"/>
    <property type="evidence" value="ECO:0007669"/>
    <property type="project" value="TreeGrafter"/>
</dbReference>
<dbReference type="Pfam" id="PF10099">
    <property type="entry name" value="RskA_C"/>
    <property type="match status" value="1"/>
</dbReference>
<comment type="caution">
    <text evidence="4">The sequence shown here is derived from an EMBL/GenBank/DDBJ whole genome shotgun (WGS) entry which is preliminary data.</text>
</comment>